<evidence type="ECO:0000256" key="2">
    <source>
        <dbReference type="ARBA" id="ARBA00008149"/>
    </source>
</evidence>
<dbReference type="Proteomes" id="UP000470470">
    <property type="component" value="Unassembled WGS sequence"/>
</dbReference>
<keyword evidence="6" id="KW-0378">Hydrolase</keyword>
<dbReference type="Gene3D" id="3.30.2390.20">
    <property type="entry name" value="Type VII secretion system EccB, repeat 1 domain"/>
    <property type="match status" value="1"/>
</dbReference>
<comment type="similarity">
    <text evidence="2">Belongs to the EccB family.</text>
</comment>
<comment type="caution">
    <text evidence="11">The sequence shown here is derived from an EMBL/GenBank/DDBJ whole genome shotgun (WGS) entry which is preliminary data.</text>
</comment>
<protein>
    <submittedName>
        <fullName evidence="11">Type VII secretion protein EccB</fullName>
    </submittedName>
</protein>
<evidence type="ECO:0000256" key="9">
    <source>
        <dbReference type="ARBA" id="ARBA00023136"/>
    </source>
</evidence>
<dbReference type="AlphaFoldDB" id="A0A7K3WE93"/>
<dbReference type="Pfam" id="PF05108">
    <property type="entry name" value="T7SS_ESX1_EccB"/>
    <property type="match status" value="1"/>
</dbReference>
<evidence type="ECO:0000313" key="12">
    <source>
        <dbReference type="Proteomes" id="UP000470470"/>
    </source>
</evidence>
<dbReference type="EMBL" id="JAAGWK010000011">
    <property type="protein sequence ID" value="NEL54229.1"/>
    <property type="molecule type" value="Genomic_DNA"/>
</dbReference>
<dbReference type="InterPro" id="IPR044857">
    <property type="entry name" value="T7SS_EccB_R1"/>
</dbReference>
<dbReference type="Gene3D" id="2.40.50.910">
    <property type="entry name" value="Type VII secretion system EccB, repeat 3 domain"/>
    <property type="match status" value="1"/>
</dbReference>
<keyword evidence="5" id="KW-0547">Nucleotide-binding</keyword>
<keyword evidence="3" id="KW-1003">Cell membrane</keyword>
<keyword evidence="12" id="KW-1185">Reference proteome</keyword>
<name>A0A7K3WE93_9ACTN</name>
<sequence length="482" mass="47783">MPTPREQVDSYAHEVRRQAMALLQGEEPGPVDPRRRLNRALVGGVVVGVLALAVSGVVGLLTGNGETSLPDSGTVLVSGTGDRYVVVDGVLHPALNLASAKLLGGAGVTTVSPSALSGVDRGLPVGIPGAPDALPAAEDLHTAAWDVCSVAPRARDARAEVQVAVGGRLPAAAVLPADQAVVLTVRGDPAARSFLVAGGQRYEATPQARALLGLDRVVPTEVEPQVLDLLPAGPPLAVPAVPGAGGLPTVPLPFTATVGDLVSTATTSRPGTSYVVLGTGLAPVDPFAAVLLAGQAARTVPVTPDVLSGLPADLRPPVPVGWPRRLLGLTAVAPGAPLCLGHDPGRAPVDGAAWAVTVRTPADADVPSGLSPVRPSAGTLPTVATTVVVRSGSGTLVRATTTSGGDGSYRLVLDGGLQFPVADADAVSRLGYDPAAAVDVPDAFLELVPAGPSLSAQAAAQEYGGGPVTVVPGGAAAPSPGG</sequence>
<comment type="subcellular location">
    <subcellularLocation>
        <location evidence="1">Cell membrane</location>
        <topology evidence="1">Single-pass membrane protein</topology>
    </subcellularLocation>
</comment>
<keyword evidence="7" id="KW-0067">ATP-binding</keyword>
<dbReference type="RefSeq" id="WP_152727698.1">
    <property type="nucleotide sequence ID" value="NZ_JAABOZ010000001.1"/>
</dbReference>
<dbReference type="InterPro" id="IPR007795">
    <property type="entry name" value="T7SS_EccB"/>
</dbReference>
<evidence type="ECO:0000256" key="7">
    <source>
        <dbReference type="ARBA" id="ARBA00022840"/>
    </source>
</evidence>
<dbReference type="GO" id="GO:0016787">
    <property type="term" value="F:hydrolase activity"/>
    <property type="evidence" value="ECO:0007669"/>
    <property type="project" value="UniProtKB-KW"/>
</dbReference>
<dbReference type="GO" id="GO:0005524">
    <property type="term" value="F:ATP binding"/>
    <property type="evidence" value="ECO:0007669"/>
    <property type="project" value="UniProtKB-KW"/>
</dbReference>
<dbReference type="InterPro" id="IPR042485">
    <property type="entry name" value="T7SS_EccB_R3"/>
</dbReference>
<dbReference type="GO" id="GO:0005886">
    <property type="term" value="C:plasma membrane"/>
    <property type="evidence" value="ECO:0007669"/>
    <property type="project" value="UniProtKB-SubCell"/>
</dbReference>
<evidence type="ECO:0000256" key="6">
    <source>
        <dbReference type="ARBA" id="ARBA00022801"/>
    </source>
</evidence>
<accession>A0A7K3WE93</accession>
<reference evidence="11 12" key="1">
    <citation type="submission" date="2020-02" db="EMBL/GenBank/DDBJ databases">
        <title>The whole genome sequence of CPCC 205119.</title>
        <authorList>
            <person name="Jiang Z."/>
        </authorList>
    </citation>
    <scope>NUCLEOTIDE SEQUENCE [LARGE SCALE GENOMIC DNA]</scope>
    <source>
        <strain evidence="11 12">CPCC 205119</strain>
    </source>
</reference>
<dbReference type="PANTHER" id="PTHR40765:SF2">
    <property type="entry name" value="ESX-2 SECRETION SYSTEM ATPASE ECCB2"/>
    <property type="match status" value="1"/>
</dbReference>
<evidence type="ECO:0000256" key="4">
    <source>
        <dbReference type="ARBA" id="ARBA00022692"/>
    </source>
</evidence>
<keyword evidence="8 10" id="KW-1133">Transmembrane helix</keyword>
<evidence type="ECO:0000313" key="11">
    <source>
        <dbReference type="EMBL" id="NEL54229.1"/>
    </source>
</evidence>
<dbReference type="GO" id="GO:0005576">
    <property type="term" value="C:extracellular region"/>
    <property type="evidence" value="ECO:0007669"/>
    <property type="project" value="TreeGrafter"/>
</dbReference>
<evidence type="ECO:0000256" key="5">
    <source>
        <dbReference type="ARBA" id="ARBA00022741"/>
    </source>
</evidence>
<keyword evidence="9 10" id="KW-0472">Membrane</keyword>
<keyword evidence="4 10" id="KW-0812">Transmembrane</keyword>
<feature type="transmembrane region" description="Helical" evidence="10">
    <location>
        <begin position="40"/>
        <end position="61"/>
    </location>
</feature>
<organism evidence="11 12">
    <name type="scientific">Goekera deserti</name>
    <dbReference type="NCBI Taxonomy" id="2497753"/>
    <lineage>
        <taxon>Bacteria</taxon>
        <taxon>Bacillati</taxon>
        <taxon>Actinomycetota</taxon>
        <taxon>Actinomycetes</taxon>
        <taxon>Geodermatophilales</taxon>
        <taxon>Geodermatophilaceae</taxon>
        <taxon>Goekera</taxon>
    </lineage>
</organism>
<gene>
    <name evidence="11" type="primary">eccB</name>
    <name evidence="11" type="ORF">G1H19_09475</name>
</gene>
<evidence type="ECO:0000256" key="8">
    <source>
        <dbReference type="ARBA" id="ARBA00022989"/>
    </source>
</evidence>
<evidence type="ECO:0000256" key="10">
    <source>
        <dbReference type="SAM" id="Phobius"/>
    </source>
</evidence>
<dbReference type="NCBIfam" id="TIGR03919">
    <property type="entry name" value="T7SS_EccB"/>
    <property type="match status" value="1"/>
</dbReference>
<evidence type="ECO:0000256" key="3">
    <source>
        <dbReference type="ARBA" id="ARBA00022475"/>
    </source>
</evidence>
<dbReference type="PANTHER" id="PTHR40765">
    <property type="entry name" value="ESX-2 SECRETION SYSTEM ATPASE ECCB2"/>
    <property type="match status" value="1"/>
</dbReference>
<evidence type="ECO:0000256" key="1">
    <source>
        <dbReference type="ARBA" id="ARBA00004162"/>
    </source>
</evidence>
<proteinExistence type="inferred from homology"/>